<evidence type="ECO:0000313" key="2">
    <source>
        <dbReference type="Proteomes" id="UP000814033"/>
    </source>
</evidence>
<organism evidence="1 2">
    <name type="scientific">Auriscalpium vulgare</name>
    <dbReference type="NCBI Taxonomy" id="40419"/>
    <lineage>
        <taxon>Eukaryota</taxon>
        <taxon>Fungi</taxon>
        <taxon>Dikarya</taxon>
        <taxon>Basidiomycota</taxon>
        <taxon>Agaricomycotina</taxon>
        <taxon>Agaricomycetes</taxon>
        <taxon>Russulales</taxon>
        <taxon>Auriscalpiaceae</taxon>
        <taxon>Auriscalpium</taxon>
    </lineage>
</organism>
<comment type="caution">
    <text evidence="1">The sequence shown here is derived from an EMBL/GenBank/DDBJ whole genome shotgun (WGS) entry which is preliminary data.</text>
</comment>
<reference evidence="1" key="1">
    <citation type="submission" date="2021-02" db="EMBL/GenBank/DDBJ databases">
        <authorList>
            <consortium name="DOE Joint Genome Institute"/>
            <person name="Ahrendt S."/>
            <person name="Looney B.P."/>
            <person name="Miyauchi S."/>
            <person name="Morin E."/>
            <person name="Drula E."/>
            <person name="Courty P.E."/>
            <person name="Chicoki N."/>
            <person name="Fauchery L."/>
            <person name="Kohler A."/>
            <person name="Kuo A."/>
            <person name="Labutti K."/>
            <person name="Pangilinan J."/>
            <person name="Lipzen A."/>
            <person name="Riley R."/>
            <person name="Andreopoulos W."/>
            <person name="He G."/>
            <person name="Johnson J."/>
            <person name="Barry K.W."/>
            <person name="Grigoriev I.V."/>
            <person name="Nagy L."/>
            <person name="Hibbett D."/>
            <person name="Henrissat B."/>
            <person name="Matheny P.B."/>
            <person name="Labbe J."/>
            <person name="Martin F."/>
        </authorList>
    </citation>
    <scope>NUCLEOTIDE SEQUENCE</scope>
    <source>
        <strain evidence="1">FP105234-sp</strain>
    </source>
</reference>
<keyword evidence="2" id="KW-1185">Reference proteome</keyword>
<reference evidence="1" key="2">
    <citation type="journal article" date="2022" name="New Phytol.">
        <title>Evolutionary transition to the ectomycorrhizal habit in the genomes of a hyperdiverse lineage of mushroom-forming fungi.</title>
        <authorList>
            <person name="Looney B."/>
            <person name="Miyauchi S."/>
            <person name="Morin E."/>
            <person name="Drula E."/>
            <person name="Courty P.E."/>
            <person name="Kohler A."/>
            <person name="Kuo A."/>
            <person name="LaButti K."/>
            <person name="Pangilinan J."/>
            <person name="Lipzen A."/>
            <person name="Riley R."/>
            <person name="Andreopoulos W."/>
            <person name="He G."/>
            <person name="Johnson J."/>
            <person name="Nolan M."/>
            <person name="Tritt A."/>
            <person name="Barry K.W."/>
            <person name="Grigoriev I.V."/>
            <person name="Nagy L.G."/>
            <person name="Hibbett D."/>
            <person name="Henrissat B."/>
            <person name="Matheny P.B."/>
            <person name="Labbe J."/>
            <person name="Martin F.M."/>
        </authorList>
    </citation>
    <scope>NUCLEOTIDE SEQUENCE</scope>
    <source>
        <strain evidence="1">FP105234-sp</strain>
    </source>
</reference>
<proteinExistence type="predicted"/>
<gene>
    <name evidence="1" type="ORF">FA95DRAFT_1128813</name>
</gene>
<name>A0ACB8R410_9AGAM</name>
<dbReference type="EMBL" id="MU276396">
    <property type="protein sequence ID" value="KAI0038861.1"/>
    <property type="molecule type" value="Genomic_DNA"/>
</dbReference>
<protein>
    <submittedName>
        <fullName evidence="1">Uncharacterized protein</fullName>
    </submittedName>
</protein>
<sequence>MRPTRPHTDRVPDRRRGWRGGGIYESRHRERGQMRGERDQDALSGSWLEREAESARCTANCVGRTAPGATAWPYAFAASPHAHSKQCLQEAERAVPPVRRADGADGSGRRCAEYGSIGWVQTRRSWRDSKRSGG</sequence>
<evidence type="ECO:0000313" key="1">
    <source>
        <dbReference type="EMBL" id="KAI0038861.1"/>
    </source>
</evidence>
<dbReference type="Proteomes" id="UP000814033">
    <property type="component" value="Unassembled WGS sequence"/>
</dbReference>
<accession>A0ACB8R410</accession>